<evidence type="ECO:0000259" key="2">
    <source>
        <dbReference type="Pfam" id="PF25785"/>
    </source>
</evidence>
<keyword evidence="1" id="KW-1133">Transmembrane helix</keyword>
<dbReference type="EMBL" id="JAUIZM010000002">
    <property type="protein sequence ID" value="KAK1396824.1"/>
    <property type="molecule type" value="Genomic_DNA"/>
</dbReference>
<accession>A0AAD8J4Q5</accession>
<gene>
    <name evidence="3" type="ORF">POM88_006687</name>
</gene>
<proteinExistence type="predicted"/>
<feature type="transmembrane region" description="Helical" evidence="1">
    <location>
        <begin position="128"/>
        <end position="151"/>
    </location>
</feature>
<evidence type="ECO:0000313" key="3">
    <source>
        <dbReference type="EMBL" id="KAK1396824.1"/>
    </source>
</evidence>
<dbReference type="Proteomes" id="UP001237642">
    <property type="component" value="Unassembled WGS sequence"/>
</dbReference>
<comment type="caution">
    <text evidence="3">The sequence shown here is derived from an EMBL/GenBank/DDBJ whole genome shotgun (WGS) entry which is preliminary data.</text>
</comment>
<organism evidence="3 4">
    <name type="scientific">Heracleum sosnowskyi</name>
    <dbReference type="NCBI Taxonomy" id="360622"/>
    <lineage>
        <taxon>Eukaryota</taxon>
        <taxon>Viridiplantae</taxon>
        <taxon>Streptophyta</taxon>
        <taxon>Embryophyta</taxon>
        <taxon>Tracheophyta</taxon>
        <taxon>Spermatophyta</taxon>
        <taxon>Magnoliopsida</taxon>
        <taxon>eudicotyledons</taxon>
        <taxon>Gunneridae</taxon>
        <taxon>Pentapetalae</taxon>
        <taxon>asterids</taxon>
        <taxon>campanulids</taxon>
        <taxon>Apiales</taxon>
        <taxon>Apiaceae</taxon>
        <taxon>Apioideae</taxon>
        <taxon>apioid superclade</taxon>
        <taxon>Tordylieae</taxon>
        <taxon>Tordyliinae</taxon>
        <taxon>Heracleum</taxon>
    </lineage>
</organism>
<keyword evidence="4" id="KW-1185">Reference proteome</keyword>
<name>A0AAD8J4Q5_9APIA</name>
<evidence type="ECO:0000256" key="1">
    <source>
        <dbReference type="SAM" id="Phobius"/>
    </source>
</evidence>
<sequence>MLILVVWHENEFNNDLDGDAMIISAYQITAESDAQRVISERLDMNGLVEQNTQLRSLVRRLSNQTENREAELKVPSNLCHYSLVIVNLIRSKECRQASTGKLRVKNNGLVEIPCKDHEVSHTHSNKGVVAGTVSAVLVAGAIGVGAGIWFWKKVRAKTLVTHGVQRNENRLF</sequence>
<keyword evidence="1" id="KW-0472">Membrane</keyword>
<dbReference type="InterPro" id="IPR057974">
    <property type="entry name" value="NUA/TPR/MLP1-2-like_dom"/>
</dbReference>
<protein>
    <recommendedName>
        <fullName evidence="2">NUA/TPR/MLP1-2-like domain-containing protein</fullName>
    </recommendedName>
</protein>
<reference evidence="3" key="2">
    <citation type="submission" date="2023-05" db="EMBL/GenBank/DDBJ databases">
        <authorList>
            <person name="Schelkunov M.I."/>
        </authorList>
    </citation>
    <scope>NUCLEOTIDE SEQUENCE</scope>
    <source>
        <strain evidence="3">Hsosn_3</strain>
        <tissue evidence="3">Leaf</tissue>
    </source>
</reference>
<evidence type="ECO:0000313" key="4">
    <source>
        <dbReference type="Proteomes" id="UP001237642"/>
    </source>
</evidence>
<reference evidence="3" key="1">
    <citation type="submission" date="2023-02" db="EMBL/GenBank/DDBJ databases">
        <title>Genome of toxic invasive species Heracleum sosnowskyi carries increased number of genes despite the absence of recent whole-genome duplications.</title>
        <authorList>
            <person name="Schelkunov M."/>
            <person name="Shtratnikova V."/>
            <person name="Makarenko M."/>
            <person name="Klepikova A."/>
            <person name="Omelchenko D."/>
            <person name="Novikova G."/>
            <person name="Obukhova E."/>
            <person name="Bogdanov V."/>
            <person name="Penin A."/>
            <person name="Logacheva M."/>
        </authorList>
    </citation>
    <scope>NUCLEOTIDE SEQUENCE</scope>
    <source>
        <strain evidence="3">Hsosn_3</strain>
        <tissue evidence="3">Leaf</tissue>
    </source>
</reference>
<keyword evidence="1" id="KW-0812">Transmembrane</keyword>
<dbReference type="AlphaFoldDB" id="A0AAD8J4Q5"/>
<dbReference type="Pfam" id="PF25785">
    <property type="entry name" value="TPR"/>
    <property type="match status" value="1"/>
</dbReference>
<feature type="domain" description="NUA/TPR/MLP1-2-like" evidence="2">
    <location>
        <begin position="27"/>
        <end position="70"/>
    </location>
</feature>